<dbReference type="Pfam" id="PF07959">
    <property type="entry name" value="Fucose_pyrophosphorylase"/>
    <property type="match status" value="1"/>
</dbReference>
<feature type="domain" description="GDP-fucose pyrophosphorylase" evidence="3">
    <location>
        <begin position="65"/>
        <end position="101"/>
    </location>
</feature>
<comment type="caution">
    <text evidence="4">The sequence shown here is derived from an EMBL/GenBank/DDBJ whole genome shotgun (WGS) entry which is preliminary data.</text>
</comment>
<name>A0A8S1ELP3_9PELO</name>
<dbReference type="InterPro" id="IPR012887">
    <property type="entry name" value="GDP_fucose_pyrophosphorylase"/>
</dbReference>
<dbReference type="AlphaFoldDB" id="A0A8S1ELP3"/>
<gene>
    <name evidence="4" type="ORF">CBOVIS_LOCUS4807</name>
</gene>
<dbReference type="EMBL" id="CADEPM010000003">
    <property type="protein sequence ID" value="CAB3402155.1"/>
    <property type="molecule type" value="Genomic_DNA"/>
</dbReference>
<keyword evidence="5" id="KW-1185">Reference proteome</keyword>
<protein>
    <recommendedName>
        <fullName evidence="3">GDP-fucose pyrophosphorylase domain-containing protein</fullName>
    </recommendedName>
</protein>
<evidence type="ECO:0000256" key="1">
    <source>
        <dbReference type="ARBA" id="ARBA00022679"/>
    </source>
</evidence>
<keyword evidence="1" id="KW-0808">Transferase</keyword>
<dbReference type="GO" id="GO:0042350">
    <property type="term" value="P:GDP-L-fucose biosynthetic process"/>
    <property type="evidence" value="ECO:0007669"/>
    <property type="project" value="UniProtKB-ARBA"/>
</dbReference>
<dbReference type="OrthoDB" id="10062280at2759"/>
<evidence type="ECO:0000259" key="3">
    <source>
        <dbReference type="Pfam" id="PF07959"/>
    </source>
</evidence>
<dbReference type="Proteomes" id="UP000494206">
    <property type="component" value="Unassembled WGS sequence"/>
</dbReference>
<organism evidence="4 5">
    <name type="scientific">Caenorhabditis bovis</name>
    <dbReference type="NCBI Taxonomy" id="2654633"/>
    <lineage>
        <taxon>Eukaryota</taxon>
        <taxon>Metazoa</taxon>
        <taxon>Ecdysozoa</taxon>
        <taxon>Nematoda</taxon>
        <taxon>Chromadorea</taxon>
        <taxon>Rhabditida</taxon>
        <taxon>Rhabditina</taxon>
        <taxon>Rhabditomorpha</taxon>
        <taxon>Rhabditoidea</taxon>
        <taxon>Rhabditidae</taxon>
        <taxon>Peloderinae</taxon>
        <taxon>Caenorhabditis</taxon>
    </lineage>
</organism>
<accession>A0A8S1ELP3</accession>
<dbReference type="PANTHER" id="PTHR15045:SF1">
    <property type="entry name" value="FUCOSE-1-PHOSPHATE GUANYLYLTRANSFERASE"/>
    <property type="match status" value="1"/>
</dbReference>
<reference evidence="4 5" key="1">
    <citation type="submission" date="2020-04" db="EMBL/GenBank/DDBJ databases">
        <authorList>
            <person name="Laetsch R D."/>
            <person name="Stevens L."/>
            <person name="Kumar S."/>
            <person name="Blaxter L. M."/>
        </authorList>
    </citation>
    <scope>NUCLEOTIDE SEQUENCE [LARGE SCALE GENOMIC DNA]</scope>
</reference>
<keyword evidence="2" id="KW-0547">Nucleotide-binding</keyword>
<dbReference type="PANTHER" id="PTHR15045">
    <property type="entry name" value="FUCOSE-1-PHOSPHATE GUANYLYLTRANSFERASE"/>
    <property type="match status" value="1"/>
</dbReference>
<evidence type="ECO:0000256" key="2">
    <source>
        <dbReference type="ARBA" id="ARBA00022741"/>
    </source>
</evidence>
<evidence type="ECO:0000313" key="5">
    <source>
        <dbReference type="Proteomes" id="UP000494206"/>
    </source>
</evidence>
<dbReference type="GO" id="GO:0000166">
    <property type="term" value="F:nucleotide binding"/>
    <property type="evidence" value="ECO:0007669"/>
    <property type="project" value="UniProtKB-KW"/>
</dbReference>
<dbReference type="GO" id="GO:0016772">
    <property type="term" value="F:transferase activity, transferring phosphorus-containing groups"/>
    <property type="evidence" value="ECO:0007669"/>
    <property type="project" value="InterPro"/>
</dbReference>
<evidence type="ECO:0000313" key="4">
    <source>
        <dbReference type="EMBL" id="CAB3402155.1"/>
    </source>
</evidence>
<sequence length="112" mass="12709">MWDLLVLTAANEKQKSTFLKQLNHLDLREYCKNVDVVSDANDKCRIGSGGSTIQVIQHLIRMYNNSLKSMKILLCHSGGLSQRMPHLSAYGKAFGYLPNGMTILENKLRHYL</sequence>
<proteinExistence type="predicted"/>